<reference evidence="2 3" key="1">
    <citation type="submission" date="2016-10" db="EMBL/GenBank/DDBJ databases">
        <authorList>
            <person name="de Groot N.N."/>
        </authorList>
    </citation>
    <scope>NUCLEOTIDE SEQUENCE [LARGE SCALE GENOMIC DNA]</scope>
    <source>
        <strain evidence="2 3">DSM 14858</strain>
    </source>
</reference>
<dbReference type="AlphaFoldDB" id="A0A1H7HJM2"/>
<evidence type="ECO:0000313" key="3">
    <source>
        <dbReference type="Proteomes" id="UP000199283"/>
    </source>
</evidence>
<dbReference type="Pfam" id="PF01863">
    <property type="entry name" value="YgjP-like"/>
    <property type="match status" value="1"/>
</dbReference>
<dbReference type="STRING" id="188906.SAMN04488526_0681"/>
<name>A0A1H7HJM2_9RHOB</name>
<dbReference type="InterPro" id="IPR002725">
    <property type="entry name" value="YgjP-like_metallopeptidase"/>
</dbReference>
<organism evidence="2 3">
    <name type="scientific">Jannaschia helgolandensis</name>
    <dbReference type="NCBI Taxonomy" id="188906"/>
    <lineage>
        <taxon>Bacteria</taxon>
        <taxon>Pseudomonadati</taxon>
        <taxon>Pseudomonadota</taxon>
        <taxon>Alphaproteobacteria</taxon>
        <taxon>Rhodobacterales</taxon>
        <taxon>Roseobacteraceae</taxon>
        <taxon>Jannaschia</taxon>
    </lineage>
</organism>
<sequence length="231" mass="25542">MSDTLCVPGMPELLVHLRRSGRSRRMSLRVGRSDGRVTLSMPKTMPLAEARAFIDAQADWIARNVAAAPPPRHVIVGSALPLFGREVPVVKGPGRSARFTGDVIAVPEDGRAGPRVKALMQTLARTHLASSVDRYADALGRAPTKLTFRDTRSRWGSCSSRGELMFSWRLIMAPTDVQDYVVAHEVAHLAHMDHSARFWRQVEELMPDYGPRRAWLKREGAALHAVDFGGT</sequence>
<dbReference type="EMBL" id="FNZQ01000001">
    <property type="protein sequence ID" value="SEK48455.1"/>
    <property type="molecule type" value="Genomic_DNA"/>
</dbReference>
<dbReference type="CDD" id="cd07344">
    <property type="entry name" value="M48_yhfN_like"/>
    <property type="match status" value="1"/>
</dbReference>
<dbReference type="PANTHER" id="PTHR30399">
    <property type="entry name" value="UNCHARACTERIZED PROTEIN YGJP"/>
    <property type="match status" value="1"/>
</dbReference>
<dbReference type="PANTHER" id="PTHR30399:SF1">
    <property type="entry name" value="UTP PYROPHOSPHATASE"/>
    <property type="match status" value="1"/>
</dbReference>
<protein>
    <recommendedName>
        <fullName evidence="1">YgjP-like metallopeptidase domain-containing protein</fullName>
    </recommendedName>
</protein>
<evidence type="ECO:0000313" key="2">
    <source>
        <dbReference type="EMBL" id="SEK48455.1"/>
    </source>
</evidence>
<proteinExistence type="predicted"/>
<dbReference type="Proteomes" id="UP000199283">
    <property type="component" value="Unassembled WGS sequence"/>
</dbReference>
<gene>
    <name evidence="2" type="ORF">SAMN04488526_0681</name>
</gene>
<accession>A0A1H7HJM2</accession>
<dbReference type="Gene3D" id="3.30.2010.10">
    <property type="entry name" value="Metalloproteases ('zincins'), catalytic domain"/>
    <property type="match status" value="1"/>
</dbReference>
<dbReference type="RefSeq" id="WP_245737484.1">
    <property type="nucleotide sequence ID" value="NZ_FNZQ01000001.1"/>
</dbReference>
<feature type="domain" description="YgjP-like metallopeptidase" evidence="1">
    <location>
        <begin position="24"/>
        <end position="218"/>
    </location>
</feature>
<dbReference type="InterPro" id="IPR053136">
    <property type="entry name" value="UTP_pyrophosphatase-like"/>
</dbReference>
<evidence type="ECO:0000259" key="1">
    <source>
        <dbReference type="Pfam" id="PF01863"/>
    </source>
</evidence>
<keyword evidence="3" id="KW-1185">Reference proteome</keyword>